<evidence type="ECO:0000256" key="8">
    <source>
        <dbReference type="SAM" id="Phobius"/>
    </source>
</evidence>
<accession>A0AAE3D3Q7</accession>
<feature type="transmembrane region" description="Helical" evidence="8">
    <location>
        <begin position="281"/>
        <end position="300"/>
    </location>
</feature>
<evidence type="ECO:0000256" key="1">
    <source>
        <dbReference type="ARBA" id="ARBA00004651"/>
    </source>
</evidence>
<protein>
    <recommendedName>
        <fullName evidence="11">Glycosyltransferase RgtA/B/C/D-like domain-containing protein</fullName>
    </recommendedName>
</protein>
<evidence type="ECO:0000256" key="7">
    <source>
        <dbReference type="ARBA" id="ARBA00023136"/>
    </source>
</evidence>
<feature type="transmembrane region" description="Helical" evidence="8">
    <location>
        <begin position="362"/>
        <end position="382"/>
    </location>
</feature>
<dbReference type="InterPro" id="IPR050297">
    <property type="entry name" value="LipidA_mod_glycosyltrf_83"/>
</dbReference>
<proteinExistence type="predicted"/>
<evidence type="ECO:0000313" key="9">
    <source>
        <dbReference type="EMBL" id="MBW8640357.1"/>
    </source>
</evidence>
<dbReference type="RefSeq" id="WP_220231089.1">
    <property type="nucleotide sequence ID" value="NZ_JAICBX010000006.1"/>
</dbReference>
<name>A0AAE3D3Q7_9HYPH</name>
<keyword evidence="7 8" id="KW-0472">Membrane</keyword>
<keyword evidence="4" id="KW-0808">Transferase</keyword>
<feature type="transmembrane region" description="Helical" evidence="8">
    <location>
        <begin position="12"/>
        <end position="30"/>
    </location>
</feature>
<evidence type="ECO:0008006" key="11">
    <source>
        <dbReference type="Google" id="ProtNLM"/>
    </source>
</evidence>
<dbReference type="PANTHER" id="PTHR33908">
    <property type="entry name" value="MANNOSYLTRANSFERASE YKCB-RELATED"/>
    <property type="match status" value="1"/>
</dbReference>
<feature type="transmembrane region" description="Helical" evidence="8">
    <location>
        <begin position="218"/>
        <end position="241"/>
    </location>
</feature>
<reference evidence="9" key="1">
    <citation type="submission" date="2021-08" db="EMBL/GenBank/DDBJ databases">
        <title>Hoeflea bacterium WL0058 sp. nov., isolated from the sediment.</title>
        <authorList>
            <person name="Wang L."/>
            <person name="Zhang D."/>
        </authorList>
    </citation>
    <scope>NUCLEOTIDE SEQUENCE</scope>
    <source>
        <strain evidence="9">WL0058</strain>
    </source>
</reference>
<evidence type="ECO:0000256" key="3">
    <source>
        <dbReference type="ARBA" id="ARBA00022676"/>
    </source>
</evidence>
<keyword evidence="3" id="KW-0328">Glycosyltransferase</keyword>
<dbReference type="AlphaFoldDB" id="A0AAE3D3Q7"/>
<feature type="transmembrane region" description="Helical" evidence="8">
    <location>
        <begin position="111"/>
        <end position="129"/>
    </location>
</feature>
<evidence type="ECO:0000256" key="5">
    <source>
        <dbReference type="ARBA" id="ARBA00022692"/>
    </source>
</evidence>
<feature type="transmembrane region" description="Helical" evidence="8">
    <location>
        <begin position="135"/>
        <end position="154"/>
    </location>
</feature>
<evidence type="ECO:0000256" key="4">
    <source>
        <dbReference type="ARBA" id="ARBA00022679"/>
    </source>
</evidence>
<keyword evidence="5 8" id="KW-0812">Transmembrane</keyword>
<feature type="transmembrane region" description="Helical" evidence="8">
    <location>
        <begin position="174"/>
        <end position="198"/>
    </location>
</feature>
<dbReference type="GO" id="GO:0005886">
    <property type="term" value="C:plasma membrane"/>
    <property type="evidence" value="ECO:0007669"/>
    <property type="project" value="UniProtKB-SubCell"/>
</dbReference>
<evidence type="ECO:0000256" key="6">
    <source>
        <dbReference type="ARBA" id="ARBA00022989"/>
    </source>
</evidence>
<keyword evidence="6 8" id="KW-1133">Transmembrane helix</keyword>
<gene>
    <name evidence="9" type="ORF">K1W69_24410</name>
</gene>
<sequence>MRTKSTKPANESLYLGLAWGLIAFALFVATSGNLEFHVDEVITYRVVQETWSEIARERLGATHSPVYFWLVKPLYSISDDPHILRYPSSLFSAIGFGVMVAALGSAISKRIANIYAIGLMTCPGWIYLAHFARPYALLVMLMMLGMASLLVILARTLAKEQDAIGQPETPLRHWIILSVSTALAPAVLMSGALYVVALSFTPLLNADLRRSRTFLARWWRAMLPGLASAALFSWLLSSAIIRKSDSYWVDRRSPLSFDTFSRVVSRTFSSIDPSWTSASQTLESIIAVAGVVLVLSAFLLRSRHRALFWTALPAAISLPILYVLISFKTSLMVDRYFFLTTPGVFALIAISTDYVWRKRIGAGLLLILLSGLLLQAANAYFWPHTQRLWRNSVEHMLEARKDSDVLVVYPPNRVLTVKIILDYEFSLDESIEVTPGPGSDEELERLIAATIEREGRIWIIDDWQSRNVRPILDRRSDLAACRMRHRSRPVHVITDRATPNQLPKTCEAYGETPTSG</sequence>
<keyword evidence="2" id="KW-1003">Cell membrane</keyword>
<feature type="transmembrane region" description="Helical" evidence="8">
    <location>
        <begin position="306"/>
        <end position="324"/>
    </location>
</feature>
<keyword evidence="10" id="KW-1185">Reference proteome</keyword>
<evidence type="ECO:0000256" key="2">
    <source>
        <dbReference type="ARBA" id="ARBA00022475"/>
    </source>
</evidence>
<dbReference type="Proteomes" id="UP001196509">
    <property type="component" value="Unassembled WGS sequence"/>
</dbReference>
<comment type="caution">
    <text evidence="9">The sequence shown here is derived from an EMBL/GenBank/DDBJ whole genome shotgun (WGS) entry which is preliminary data.</text>
</comment>
<feature type="transmembrane region" description="Helical" evidence="8">
    <location>
        <begin position="83"/>
        <end position="104"/>
    </location>
</feature>
<dbReference type="GO" id="GO:0016763">
    <property type="term" value="F:pentosyltransferase activity"/>
    <property type="evidence" value="ECO:0007669"/>
    <property type="project" value="TreeGrafter"/>
</dbReference>
<dbReference type="EMBL" id="JAICBX010000006">
    <property type="protein sequence ID" value="MBW8640357.1"/>
    <property type="molecule type" value="Genomic_DNA"/>
</dbReference>
<dbReference type="GO" id="GO:0009103">
    <property type="term" value="P:lipopolysaccharide biosynthetic process"/>
    <property type="evidence" value="ECO:0007669"/>
    <property type="project" value="UniProtKB-ARBA"/>
</dbReference>
<evidence type="ECO:0000313" key="10">
    <source>
        <dbReference type="Proteomes" id="UP001196509"/>
    </source>
</evidence>
<feature type="transmembrane region" description="Helical" evidence="8">
    <location>
        <begin position="336"/>
        <end position="356"/>
    </location>
</feature>
<dbReference type="PANTHER" id="PTHR33908:SF11">
    <property type="entry name" value="MEMBRANE PROTEIN"/>
    <property type="match status" value="1"/>
</dbReference>
<organism evidence="9 10">
    <name type="scientific">Flavimaribacter sediminis</name>
    <dbReference type="NCBI Taxonomy" id="2865987"/>
    <lineage>
        <taxon>Bacteria</taxon>
        <taxon>Pseudomonadati</taxon>
        <taxon>Pseudomonadota</taxon>
        <taxon>Alphaproteobacteria</taxon>
        <taxon>Hyphomicrobiales</taxon>
        <taxon>Rhizobiaceae</taxon>
        <taxon>Flavimaribacter</taxon>
    </lineage>
</organism>
<comment type="subcellular location">
    <subcellularLocation>
        <location evidence="1">Cell membrane</location>
        <topology evidence="1">Multi-pass membrane protein</topology>
    </subcellularLocation>
</comment>